<dbReference type="InterPro" id="IPR002541">
    <property type="entry name" value="Cyt_c_assembly"/>
</dbReference>
<feature type="transmembrane region" description="Helical" evidence="3">
    <location>
        <begin position="281"/>
        <end position="299"/>
    </location>
</feature>
<feature type="transmembrane region" description="Helical" evidence="3">
    <location>
        <begin position="248"/>
        <end position="269"/>
    </location>
</feature>
<evidence type="ECO:0000256" key="2">
    <source>
        <dbReference type="ARBA" id="ARBA00022748"/>
    </source>
</evidence>
<dbReference type="GO" id="GO:0017004">
    <property type="term" value="P:cytochrome complex assembly"/>
    <property type="evidence" value="ECO:0007669"/>
    <property type="project" value="UniProtKB-KW"/>
</dbReference>
<evidence type="ECO:0000313" key="7">
    <source>
        <dbReference type="Proteomes" id="UP000003751"/>
    </source>
</evidence>
<keyword evidence="2" id="KW-0201">Cytochrome c-type biogenesis</keyword>
<reference evidence="8" key="2">
    <citation type="submission" date="2016-11" db="EMBL/GenBank/DDBJ databases">
        <authorList>
            <person name="Varghese N."/>
            <person name="Submissions S."/>
        </authorList>
    </citation>
    <scope>NUCLEOTIDE SEQUENCE [LARGE SCALE GENOMIC DNA]</scope>
    <source>
        <strain evidence="8">DX253</strain>
    </source>
</reference>
<feature type="transmembrane region" description="Helical" evidence="3">
    <location>
        <begin position="223"/>
        <end position="242"/>
    </location>
</feature>
<feature type="transmembrane region" description="Helical" evidence="3">
    <location>
        <begin position="511"/>
        <end position="531"/>
    </location>
</feature>
<name>E7QT27_HALPU</name>
<feature type="transmembrane region" description="Helical" evidence="3">
    <location>
        <begin position="36"/>
        <end position="60"/>
    </location>
</feature>
<dbReference type="PANTHER" id="PTHR43653">
    <property type="entry name" value="CYTOCHROME C ASSEMBLY PROTEIN-RELATED"/>
    <property type="match status" value="1"/>
</dbReference>
<dbReference type="InterPro" id="IPR003567">
    <property type="entry name" value="Cyt_c_biogenesis"/>
</dbReference>
<organism evidence="5 7">
    <name type="scientific">Haladaptatus paucihalophilus DX253</name>
    <dbReference type="NCBI Taxonomy" id="797209"/>
    <lineage>
        <taxon>Archaea</taxon>
        <taxon>Methanobacteriati</taxon>
        <taxon>Methanobacteriota</taxon>
        <taxon>Stenosarchaea group</taxon>
        <taxon>Halobacteria</taxon>
        <taxon>Halobacteriales</taxon>
        <taxon>Haladaptataceae</taxon>
        <taxon>Haladaptatus</taxon>
    </lineage>
</organism>
<dbReference type="PRINTS" id="PR01410">
    <property type="entry name" value="CCBIOGENESIS"/>
</dbReference>
<feature type="transmembrane region" description="Helical" evidence="3">
    <location>
        <begin position="121"/>
        <end position="139"/>
    </location>
</feature>
<feature type="transmembrane region" description="Helical" evidence="3">
    <location>
        <begin position="362"/>
        <end position="382"/>
    </location>
</feature>
<keyword evidence="3" id="KW-0472">Membrane</keyword>
<protein>
    <submittedName>
        <fullName evidence="5 6">Cytochrome c-type biogenesis protein</fullName>
    </submittedName>
</protein>
<dbReference type="EMBL" id="FRAN01000009">
    <property type="protein sequence ID" value="SHL59490.1"/>
    <property type="molecule type" value="Genomic_DNA"/>
</dbReference>
<gene>
    <name evidence="6" type="ORF">SAMN05444342_4200</name>
    <name evidence="5" type="ORF">ZOD2009_09625</name>
</gene>
<reference evidence="5 7" key="1">
    <citation type="journal article" date="2014" name="ISME J.">
        <title>Trehalose/2-sulfotrehalose biosynthesis and glycine-betaine uptake are widely spread mechanisms for osmoadaptation in the Halobacteriales.</title>
        <authorList>
            <person name="Youssef N.H."/>
            <person name="Savage-Ashlock K.N."/>
            <person name="McCully A.L."/>
            <person name="Luedtke B."/>
            <person name="Shaw E.I."/>
            <person name="Hoff W.D."/>
            <person name="Elshahed M.S."/>
        </authorList>
    </citation>
    <scope>NUCLEOTIDE SEQUENCE [LARGE SCALE GENOMIC DNA]</scope>
    <source>
        <strain evidence="5 7">DX253</strain>
    </source>
</reference>
<keyword evidence="8" id="KW-1185">Reference proteome</keyword>
<feature type="transmembrane region" description="Helical" evidence="3">
    <location>
        <begin position="752"/>
        <end position="772"/>
    </location>
</feature>
<evidence type="ECO:0000313" key="6">
    <source>
        <dbReference type="EMBL" id="SHL59490.1"/>
    </source>
</evidence>
<comment type="similarity">
    <text evidence="1">Belongs to the CcmF/CycK/Ccl1/NrfE/CcsA family.</text>
</comment>
<dbReference type="GO" id="GO:0015232">
    <property type="term" value="F:heme transmembrane transporter activity"/>
    <property type="evidence" value="ECO:0007669"/>
    <property type="project" value="InterPro"/>
</dbReference>
<sequence length="795" mass="87075">MTPGHILLYLALSVSLATIILLGRDYVKDAEKYSKYIPTLVGLTAGLLTTALIYLTYQFVTTDYSNAYVWNNTTDYLPLLYRITGVYAGNEGSVLLWATLASIVAFWAARMRGVSGQNRKLVQGITMGIVSFFSVMLVIQSPFNTITQEFPQAVPGFVPATGRGLNPLLVDPYMAIHPPVMFVSYALLTVPFAIGSAHFISLHRGQQGLFKKWYGSVLRWLRISWLFLTAAVALGALWSYTVLGWGGIWAWDPVETAIFIPWLFLTATLHAVTNYRPGRNYTVLAPAMTSTVFALAIYTTSIVRSGVFRSVHSFANEGIGLSLLILMAITAFLGVLLPLIYWFGQDGEGVTQDSKWITRSNLLHLAVLGLGTLAFISIWGLTFPLLRDLTTGIEVEVNAKYYNLWSYPIVLLILLLLGFYMDFDVEGHERSRIALGIFTALTIGAAFIKPSSAWQLASVSSTDTAFYRIVGNASVLSVVPPATYVCIAIIKRAFERIPNISRRGQLKEFGITLIHLGVAILVVSLAFTYLFTAQSSVIIQDARNDEAIHHVPESSYSVQAANYSETTKPRNPDPRRIALSSQQVLSKGSSLNGTIKAVHGTITAIKRGPRATVAQLDNSGVWIGLTGENQSSTSLSRGREIVARGAVMWNYVPQADAVVVTDARNVGPVSNPPPAINLTRVEKQSMDLRIYRDGNQIAAGNVGQSRYIKQGGMQVRDVLINRGLTQDTYVIAALNDGTASLTIKRIPLMTPIRIGVLFLLVGMILVLLFDPIHGLTAESHRSRTTVSKNEPTTSD</sequence>
<evidence type="ECO:0000256" key="1">
    <source>
        <dbReference type="ARBA" id="ARBA00009186"/>
    </source>
</evidence>
<evidence type="ECO:0000313" key="8">
    <source>
        <dbReference type="Proteomes" id="UP000184203"/>
    </source>
</evidence>
<dbReference type="PATRIC" id="fig|797209.4.peg.1911"/>
<evidence type="ECO:0000259" key="4">
    <source>
        <dbReference type="Pfam" id="PF01578"/>
    </source>
</evidence>
<dbReference type="GO" id="GO:0016020">
    <property type="term" value="C:membrane"/>
    <property type="evidence" value="ECO:0007669"/>
    <property type="project" value="InterPro"/>
</dbReference>
<dbReference type="Pfam" id="PF01578">
    <property type="entry name" value="Cytochrom_C_asm"/>
    <property type="match status" value="1"/>
</dbReference>
<proteinExistence type="inferred from homology"/>
<evidence type="ECO:0000313" key="5">
    <source>
        <dbReference type="EMBL" id="EFW92308.1"/>
    </source>
</evidence>
<feature type="transmembrane region" description="Helical" evidence="3">
    <location>
        <begin position="6"/>
        <end position="24"/>
    </location>
</feature>
<dbReference type="PANTHER" id="PTHR43653:SF1">
    <property type="entry name" value="CYTOCHROME C-TYPE BIOGENESIS PROTEIN CCMF"/>
    <property type="match status" value="1"/>
</dbReference>
<keyword evidence="3" id="KW-1133">Transmembrane helix</keyword>
<dbReference type="eggNOG" id="arCOG00270">
    <property type="taxonomic scope" value="Archaea"/>
</dbReference>
<dbReference type="OrthoDB" id="15291at2157"/>
<feature type="transmembrane region" description="Helical" evidence="3">
    <location>
        <begin position="402"/>
        <end position="421"/>
    </location>
</feature>
<dbReference type="EMBL" id="AEMG01000008">
    <property type="protein sequence ID" value="EFW92308.1"/>
    <property type="molecule type" value="Genomic_DNA"/>
</dbReference>
<evidence type="ECO:0000256" key="3">
    <source>
        <dbReference type="SAM" id="Phobius"/>
    </source>
</evidence>
<dbReference type="AlphaFoldDB" id="E7QT27"/>
<keyword evidence="3" id="KW-0812">Transmembrane</keyword>
<dbReference type="GO" id="GO:0020037">
    <property type="term" value="F:heme binding"/>
    <property type="evidence" value="ECO:0007669"/>
    <property type="project" value="InterPro"/>
</dbReference>
<reference evidence="6" key="3">
    <citation type="submission" date="2016-11" db="EMBL/GenBank/DDBJ databases">
        <authorList>
            <person name="Jaros S."/>
            <person name="Januszkiewicz K."/>
            <person name="Wedrychowicz H."/>
        </authorList>
    </citation>
    <scope>NUCLEOTIDE SEQUENCE [LARGE SCALE GENOMIC DNA]</scope>
    <source>
        <strain evidence="6">DX253</strain>
    </source>
</reference>
<feature type="transmembrane region" description="Helical" evidence="3">
    <location>
        <begin position="319"/>
        <end position="341"/>
    </location>
</feature>
<feature type="transmembrane region" description="Helical" evidence="3">
    <location>
        <begin position="182"/>
        <end position="202"/>
    </location>
</feature>
<feature type="domain" description="Cytochrome c assembly protein" evidence="4">
    <location>
        <begin position="91"/>
        <end position="300"/>
    </location>
</feature>
<feature type="transmembrane region" description="Helical" evidence="3">
    <location>
        <begin position="469"/>
        <end position="490"/>
    </location>
</feature>
<dbReference type="Proteomes" id="UP000003751">
    <property type="component" value="Unassembled WGS sequence"/>
</dbReference>
<feature type="transmembrane region" description="Helical" evidence="3">
    <location>
        <begin position="80"/>
        <end position="109"/>
    </location>
</feature>
<accession>E7QT27</accession>
<dbReference type="RefSeq" id="WP_007979232.1">
    <property type="nucleotide sequence ID" value="NZ_AEMG01000008.1"/>
</dbReference>
<dbReference type="Proteomes" id="UP000184203">
    <property type="component" value="Unassembled WGS sequence"/>
</dbReference>
<feature type="transmembrane region" description="Helical" evidence="3">
    <location>
        <begin position="433"/>
        <end position="449"/>
    </location>
</feature>